<evidence type="ECO:0000313" key="3">
    <source>
        <dbReference type="Proteomes" id="UP001281410"/>
    </source>
</evidence>
<dbReference type="SUPFAM" id="SSF56672">
    <property type="entry name" value="DNA/RNA polymerases"/>
    <property type="match status" value="1"/>
</dbReference>
<dbReference type="Gene3D" id="3.60.10.10">
    <property type="entry name" value="Endonuclease/exonuclease/phosphatase"/>
    <property type="match status" value="1"/>
</dbReference>
<dbReference type="EMBL" id="JANJYJ010000006">
    <property type="protein sequence ID" value="KAK3204749.1"/>
    <property type="molecule type" value="Genomic_DNA"/>
</dbReference>
<accession>A0AAE0E3F2</accession>
<organism evidence="2 3">
    <name type="scientific">Dipteronia sinensis</name>
    <dbReference type="NCBI Taxonomy" id="43782"/>
    <lineage>
        <taxon>Eukaryota</taxon>
        <taxon>Viridiplantae</taxon>
        <taxon>Streptophyta</taxon>
        <taxon>Embryophyta</taxon>
        <taxon>Tracheophyta</taxon>
        <taxon>Spermatophyta</taxon>
        <taxon>Magnoliopsida</taxon>
        <taxon>eudicotyledons</taxon>
        <taxon>Gunneridae</taxon>
        <taxon>Pentapetalae</taxon>
        <taxon>rosids</taxon>
        <taxon>malvids</taxon>
        <taxon>Sapindales</taxon>
        <taxon>Sapindaceae</taxon>
        <taxon>Hippocastanoideae</taxon>
        <taxon>Acereae</taxon>
        <taxon>Dipteronia</taxon>
    </lineage>
</organism>
<dbReference type="AlphaFoldDB" id="A0AAE0E3F2"/>
<dbReference type="InterPro" id="IPR043502">
    <property type="entry name" value="DNA/RNA_pol_sf"/>
</dbReference>
<feature type="domain" description="Reverse transcriptase" evidence="1">
    <location>
        <begin position="321"/>
        <end position="480"/>
    </location>
</feature>
<protein>
    <recommendedName>
        <fullName evidence="1">Reverse transcriptase domain-containing protein</fullName>
    </recommendedName>
</protein>
<dbReference type="SUPFAM" id="SSF56219">
    <property type="entry name" value="DNase I-like"/>
    <property type="match status" value="1"/>
</dbReference>
<dbReference type="PANTHER" id="PTHR33116:SF80">
    <property type="entry name" value="REVERSE TRANSCRIPTASE ZINC-BINDING DOMAIN-CONTAINING PROTEIN"/>
    <property type="match status" value="1"/>
</dbReference>
<evidence type="ECO:0000313" key="2">
    <source>
        <dbReference type="EMBL" id="KAK3204749.1"/>
    </source>
</evidence>
<keyword evidence="3" id="KW-1185">Reference proteome</keyword>
<proteinExistence type="predicted"/>
<sequence length="739" mass="84025">MCSSQHGSPWIVLGDFNVSRSVGESIGGCSRILGAMEEFNDCLQYLELDDLRFSGFLHTWCNKRSNGCISKKLDRVLVNNDWLVKFENSEAIFLPPSISDHCPSVVKLGLQGLKKNRPFKIFNFLMDRADFLPLVDRCWREQVHGTMQYKLCSKLRNLKKVLKTLNNDKLKAGDRNSSYFFKAINGKRNRSKIHTIIGDDGSLIKGDILVKKEAIRHFQTILGYSRPVSHGIGTTLSNIIDKVISSGQADFMGRDVTNDEIQEVCFSLHQNKFPGPDCFNAHFFKITWDIVGEDVISAVFRFGLLLKELNATILALVSKVPNPSKMKDIRLISCCNTFYKIIAKIIANRIKPCLPDIISPSQSAVMVGRCIGDNILLVQELMRNYHKDASCPRLALKVDLMKAFDMVDWGFLPETLAAFHFPPKVIMWIKACLNTPKFSISINGELAGFFSGKRGLRQGDPMSPYLFVIAMEVLSKILAKPIEDSPSFKFHWRLSLRDCSPLVDKVSGRLASWLNRGLSYVGRLQLIVSVLTSLQVFWSSYLCLPKKVLNIIEQKFRSFLWRGIEGDSNGAKICWSDICLPKKEGGLCIKDISSWNKALMTRHIWILSYGTNNLWSSWIKAYHLKDSNLWEAKTPCTCSWNWRKLFHLRPVVRLLIQHYIGNGSSTSLWFDNWHPDGPLLSKWSPRVVYDSVLPIHATVSSIIHGDSWSWPADMSIDLFEIRSRMPSYNPNSNVNDRAR</sequence>
<gene>
    <name evidence="2" type="ORF">Dsin_018795</name>
</gene>
<dbReference type="PANTHER" id="PTHR33116">
    <property type="entry name" value="REVERSE TRANSCRIPTASE ZINC-BINDING DOMAIN-CONTAINING PROTEIN-RELATED-RELATED"/>
    <property type="match status" value="1"/>
</dbReference>
<evidence type="ECO:0000259" key="1">
    <source>
        <dbReference type="Pfam" id="PF00078"/>
    </source>
</evidence>
<comment type="caution">
    <text evidence="2">The sequence shown here is derived from an EMBL/GenBank/DDBJ whole genome shotgun (WGS) entry which is preliminary data.</text>
</comment>
<dbReference type="CDD" id="cd01650">
    <property type="entry name" value="RT_nLTR_like"/>
    <property type="match status" value="1"/>
</dbReference>
<reference evidence="2" key="1">
    <citation type="journal article" date="2023" name="Plant J.">
        <title>Genome sequences and population genomics provide insights into the demographic history, inbreeding, and mutation load of two 'living fossil' tree species of Dipteronia.</title>
        <authorList>
            <person name="Feng Y."/>
            <person name="Comes H.P."/>
            <person name="Chen J."/>
            <person name="Zhu S."/>
            <person name="Lu R."/>
            <person name="Zhang X."/>
            <person name="Li P."/>
            <person name="Qiu J."/>
            <person name="Olsen K.M."/>
            <person name="Qiu Y."/>
        </authorList>
    </citation>
    <scope>NUCLEOTIDE SEQUENCE</scope>
    <source>
        <strain evidence="2">NBL</strain>
    </source>
</reference>
<dbReference type="InterPro" id="IPR000477">
    <property type="entry name" value="RT_dom"/>
</dbReference>
<dbReference type="Pfam" id="PF00078">
    <property type="entry name" value="RVT_1"/>
    <property type="match status" value="1"/>
</dbReference>
<dbReference type="Proteomes" id="UP001281410">
    <property type="component" value="Unassembled WGS sequence"/>
</dbReference>
<name>A0AAE0E3F2_9ROSI</name>
<dbReference type="InterPro" id="IPR036691">
    <property type="entry name" value="Endo/exonu/phosph_ase_sf"/>
</dbReference>